<accession>A0A7J7HWP1</accession>
<keyword evidence="3" id="KW-1185">Reference proteome</keyword>
<reference evidence="2 3" key="2">
    <citation type="submission" date="2020-07" db="EMBL/GenBank/DDBJ databases">
        <title>Genome assembly of wild tea tree DASZ reveals pedigree and selection history of tea varieties.</title>
        <authorList>
            <person name="Zhang W."/>
        </authorList>
    </citation>
    <scope>NUCLEOTIDE SEQUENCE [LARGE SCALE GENOMIC DNA]</scope>
    <source>
        <strain evidence="3">cv. G240</strain>
        <tissue evidence="2">Leaf</tissue>
    </source>
</reference>
<dbReference type="PANTHER" id="PTHR43173">
    <property type="entry name" value="ABC1 FAMILY PROTEIN"/>
    <property type="match status" value="1"/>
</dbReference>
<proteinExistence type="predicted"/>
<dbReference type="InterPro" id="IPR051130">
    <property type="entry name" value="Mito_struct-func_regulator"/>
</dbReference>
<name>A0A7J7HWP1_CAMSI</name>
<dbReference type="SUPFAM" id="SSF56112">
    <property type="entry name" value="Protein kinase-like (PK-like)"/>
    <property type="match status" value="1"/>
</dbReference>
<evidence type="ECO:0000313" key="3">
    <source>
        <dbReference type="Proteomes" id="UP000593564"/>
    </source>
</evidence>
<organism evidence="2 3">
    <name type="scientific">Camellia sinensis</name>
    <name type="common">Tea plant</name>
    <name type="synonym">Thea sinensis</name>
    <dbReference type="NCBI Taxonomy" id="4442"/>
    <lineage>
        <taxon>Eukaryota</taxon>
        <taxon>Viridiplantae</taxon>
        <taxon>Streptophyta</taxon>
        <taxon>Embryophyta</taxon>
        <taxon>Tracheophyta</taxon>
        <taxon>Spermatophyta</taxon>
        <taxon>Magnoliopsida</taxon>
        <taxon>eudicotyledons</taxon>
        <taxon>Gunneridae</taxon>
        <taxon>Pentapetalae</taxon>
        <taxon>asterids</taxon>
        <taxon>Ericales</taxon>
        <taxon>Theaceae</taxon>
        <taxon>Camellia</taxon>
    </lineage>
</organism>
<protein>
    <recommendedName>
        <fullName evidence="1">ABC1 atypical kinase-like domain-containing protein</fullName>
    </recommendedName>
</protein>
<evidence type="ECO:0000313" key="2">
    <source>
        <dbReference type="EMBL" id="KAF5956925.1"/>
    </source>
</evidence>
<sequence>MILKSGFFHADPHPGNILICKGSEVALLDCGQVKDLPDNLRLGNANLVIAIADKDPVRASESYRELGIHTLIKCEDGQKEMLKLAQTMFDTKLQPGVKMLQPFSEESSIKKIAVQAFPEELFSILRMSLHIYPISPIEVKQNSKPTIEQHHQHQHPNP</sequence>
<dbReference type="InterPro" id="IPR004147">
    <property type="entry name" value="ABC1_dom"/>
</dbReference>
<comment type="caution">
    <text evidence="2">The sequence shown here is derived from an EMBL/GenBank/DDBJ whole genome shotgun (WGS) entry which is preliminary data.</text>
</comment>
<dbReference type="EMBL" id="JACBKZ010000002">
    <property type="protein sequence ID" value="KAF5956925.1"/>
    <property type="molecule type" value="Genomic_DNA"/>
</dbReference>
<gene>
    <name evidence="2" type="ORF">HYC85_004150</name>
</gene>
<evidence type="ECO:0000259" key="1">
    <source>
        <dbReference type="Pfam" id="PF03109"/>
    </source>
</evidence>
<dbReference type="AlphaFoldDB" id="A0A7J7HWP1"/>
<dbReference type="InterPro" id="IPR011009">
    <property type="entry name" value="Kinase-like_dom_sf"/>
</dbReference>
<dbReference type="Pfam" id="PF03109">
    <property type="entry name" value="ABC1"/>
    <property type="match status" value="1"/>
</dbReference>
<dbReference type="PANTHER" id="PTHR43173:SF12">
    <property type="entry name" value="PROTEIN KINASE SUPERFAMILY PROTEIN"/>
    <property type="match status" value="1"/>
</dbReference>
<feature type="domain" description="ABC1 atypical kinase-like" evidence="1">
    <location>
        <begin position="1"/>
        <end position="60"/>
    </location>
</feature>
<reference evidence="3" key="1">
    <citation type="journal article" date="2020" name="Nat. Commun.">
        <title>Genome assembly of wild tea tree DASZ reveals pedigree and selection history of tea varieties.</title>
        <authorList>
            <person name="Zhang W."/>
            <person name="Zhang Y."/>
            <person name="Qiu H."/>
            <person name="Guo Y."/>
            <person name="Wan H."/>
            <person name="Zhang X."/>
            <person name="Scossa F."/>
            <person name="Alseekh S."/>
            <person name="Zhang Q."/>
            <person name="Wang P."/>
            <person name="Xu L."/>
            <person name="Schmidt M.H."/>
            <person name="Jia X."/>
            <person name="Li D."/>
            <person name="Zhu A."/>
            <person name="Guo F."/>
            <person name="Chen W."/>
            <person name="Ni D."/>
            <person name="Usadel B."/>
            <person name="Fernie A.R."/>
            <person name="Wen W."/>
        </authorList>
    </citation>
    <scope>NUCLEOTIDE SEQUENCE [LARGE SCALE GENOMIC DNA]</scope>
    <source>
        <strain evidence="3">cv. G240</strain>
    </source>
</reference>
<dbReference type="Proteomes" id="UP000593564">
    <property type="component" value="Unassembled WGS sequence"/>
</dbReference>